<dbReference type="Gene3D" id="2.30.40.10">
    <property type="entry name" value="Urease, subunit C, domain 1"/>
    <property type="match status" value="1"/>
</dbReference>
<gene>
    <name evidence="1" type="ORF">C1I95_29870</name>
</gene>
<dbReference type="Gene3D" id="2.40.128.290">
    <property type="entry name" value="Uncharacterised protein Atu4866, PF11512"/>
    <property type="match status" value="1"/>
</dbReference>
<reference evidence="1 2" key="1">
    <citation type="submission" date="2018-01" db="EMBL/GenBank/DDBJ databases">
        <title>Draft genome sequence of Jishengella sp. NA12.</title>
        <authorList>
            <person name="Sahin N."/>
            <person name="Ay H."/>
            <person name="Saygin H."/>
        </authorList>
    </citation>
    <scope>NUCLEOTIDE SEQUENCE [LARGE SCALE GENOMIC DNA]</scope>
    <source>
        <strain evidence="1 2">NA12</strain>
    </source>
</reference>
<sequence length="242" mass="25793">MSSPMLDEAVLAEIAGNTGDRHRPLMFVNAAIHTLDPVIGDFPAADLLVGTNEIVAVGTGLHTAAEDDGAIVVDCTGLTIVPAIVDGVAVAGLRVRPADRVGALTPGNPATFALVAGPTSGRSVLEMIVWRPEQAAAIVVDGEIVLANGRRLTPAPIAPQPGPRSVESPYLGMWIDETGFLHQELTADGRYDETRGGRPHAYQGAFWIDGDRIVYRDDLGFWAYGRFVDGVLHHAGYVLRRR</sequence>
<dbReference type="InterPro" id="IPR020955">
    <property type="entry name" value="Uncharacterised_Atu4866"/>
</dbReference>
<accession>A0A2W2DWH3</accession>
<evidence type="ECO:0000313" key="2">
    <source>
        <dbReference type="Proteomes" id="UP000248924"/>
    </source>
</evidence>
<protein>
    <submittedName>
        <fullName evidence="1">Amidohydrolase</fullName>
    </submittedName>
</protein>
<dbReference type="Pfam" id="PF11512">
    <property type="entry name" value="Atu4866"/>
    <property type="match status" value="1"/>
</dbReference>
<evidence type="ECO:0000313" key="1">
    <source>
        <dbReference type="EMBL" id="PZG08589.1"/>
    </source>
</evidence>
<dbReference type="RefSeq" id="WP_111218891.1">
    <property type="nucleotide sequence ID" value="NZ_POTY01000289.1"/>
</dbReference>
<name>A0A2W2DWH3_9ACTN</name>
<proteinExistence type="predicted"/>
<dbReference type="Proteomes" id="UP000248924">
    <property type="component" value="Unassembled WGS sequence"/>
</dbReference>
<dbReference type="AlphaFoldDB" id="A0A2W2DWH3"/>
<organism evidence="1 2">
    <name type="scientific">Micromonospora craterilacus</name>
    <dbReference type="NCBI Taxonomy" id="1655439"/>
    <lineage>
        <taxon>Bacteria</taxon>
        <taxon>Bacillati</taxon>
        <taxon>Actinomycetota</taxon>
        <taxon>Actinomycetes</taxon>
        <taxon>Micromonosporales</taxon>
        <taxon>Micromonosporaceae</taxon>
        <taxon>Micromonospora</taxon>
    </lineage>
</organism>
<dbReference type="InterPro" id="IPR011059">
    <property type="entry name" value="Metal-dep_hydrolase_composite"/>
</dbReference>
<dbReference type="SUPFAM" id="SSF51338">
    <property type="entry name" value="Composite domain of metallo-dependent hydrolases"/>
    <property type="match status" value="1"/>
</dbReference>
<dbReference type="InterPro" id="IPR038646">
    <property type="entry name" value="Atu4866-like_sf"/>
</dbReference>
<dbReference type="OrthoDB" id="9810893at2"/>
<keyword evidence="2" id="KW-1185">Reference proteome</keyword>
<dbReference type="EMBL" id="POTY01000289">
    <property type="protein sequence ID" value="PZG08589.1"/>
    <property type="molecule type" value="Genomic_DNA"/>
</dbReference>
<comment type="caution">
    <text evidence="1">The sequence shown here is derived from an EMBL/GenBank/DDBJ whole genome shotgun (WGS) entry which is preliminary data.</text>
</comment>
<dbReference type="GO" id="GO:0016810">
    <property type="term" value="F:hydrolase activity, acting on carbon-nitrogen (but not peptide) bonds"/>
    <property type="evidence" value="ECO:0007669"/>
    <property type="project" value="InterPro"/>
</dbReference>
<keyword evidence="1" id="KW-0378">Hydrolase</keyword>